<dbReference type="GO" id="GO:0090563">
    <property type="term" value="F:protein-phosphocysteine-sugar phosphotransferase activity"/>
    <property type="evidence" value="ECO:0007669"/>
    <property type="project" value="TreeGrafter"/>
</dbReference>
<evidence type="ECO:0000256" key="9">
    <source>
        <dbReference type="ARBA" id="ARBA00029908"/>
    </source>
</evidence>
<reference evidence="13 15" key="1">
    <citation type="submission" date="2016-10" db="EMBL/GenBank/DDBJ databases">
        <authorList>
            <person name="de Groot N.N."/>
        </authorList>
    </citation>
    <scope>NUCLEOTIDE SEQUENCE [LARGE SCALE GENOMIC DNA]</scope>
    <source>
        <strain evidence="13 15">M79</strain>
    </source>
</reference>
<evidence type="ECO:0000313" key="14">
    <source>
        <dbReference type="EMBL" id="WEA14559.1"/>
    </source>
</evidence>
<dbReference type="InterPro" id="IPR016152">
    <property type="entry name" value="PTrfase/Anion_transptr"/>
</dbReference>
<name>A0A178BFP1_9LACT</name>
<evidence type="ECO:0000256" key="5">
    <source>
        <dbReference type="ARBA" id="ARBA00022597"/>
    </source>
</evidence>
<keyword evidence="7" id="KW-0598">Phosphotransferase system</keyword>
<evidence type="ECO:0000313" key="15">
    <source>
        <dbReference type="Proteomes" id="UP000181969"/>
    </source>
</evidence>
<evidence type="ECO:0000256" key="11">
    <source>
        <dbReference type="ARBA" id="ARBA00030962"/>
    </source>
</evidence>
<evidence type="ECO:0000256" key="4">
    <source>
        <dbReference type="ARBA" id="ARBA00022553"/>
    </source>
</evidence>
<evidence type="ECO:0000256" key="6">
    <source>
        <dbReference type="ARBA" id="ARBA00022679"/>
    </source>
</evidence>
<evidence type="ECO:0000256" key="1">
    <source>
        <dbReference type="ARBA" id="ARBA00002434"/>
    </source>
</evidence>
<dbReference type="PROSITE" id="PS00372">
    <property type="entry name" value="PTS_EIIA_TYPE_2_HIS"/>
    <property type="match status" value="1"/>
</dbReference>
<dbReference type="GO" id="GO:0005886">
    <property type="term" value="C:plasma membrane"/>
    <property type="evidence" value="ECO:0007669"/>
    <property type="project" value="TreeGrafter"/>
</dbReference>
<feature type="domain" description="PTS EIIA type-2" evidence="12">
    <location>
        <begin position="1"/>
        <end position="143"/>
    </location>
</feature>
<keyword evidence="3" id="KW-0813">Transport</keyword>
<comment type="function">
    <text evidence="1">The phosphoenolpyruvate-dependent sugar phosphotransferase system (sugar PTS), a major carbohydrate active transport system, catalyzes the phosphorylation of incoming sugar substrates concomitantly with their translocation across the cell membrane. The enzyme II CmtAB PTS system is involved in D-mannitol transport.</text>
</comment>
<evidence type="ECO:0000256" key="2">
    <source>
        <dbReference type="ARBA" id="ARBA00014783"/>
    </source>
</evidence>
<dbReference type="Pfam" id="PF00359">
    <property type="entry name" value="PTS_EIIA_2"/>
    <property type="match status" value="1"/>
</dbReference>
<reference evidence="14" key="2">
    <citation type="submission" date="2023-02" db="EMBL/GenBank/DDBJ databases">
        <title>Comparative genomics and fermentation flavor characterization of five lactic acid bacteria reveal flavor biosynthesis metabolic pathways in fermented muskmelon puree.</title>
        <authorList>
            <person name="Yuan L."/>
            <person name="Li M."/>
            <person name="Xu X."/>
            <person name="Lao F."/>
            <person name="Wu J."/>
        </authorList>
    </citation>
    <scope>NUCLEOTIDE SEQUENCE</scope>
    <source>
        <strain evidence="14">Pa-2</strain>
    </source>
</reference>
<dbReference type="EMBL" id="CP118627">
    <property type="protein sequence ID" value="WEA14559.1"/>
    <property type="molecule type" value="Genomic_DNA"/>
</dbReference>
<keyword evidence="8" id="KW-0418">Kinase</keyword>
<proteinExistence type="predicted"/>
<evidence type="ECO:0000259" key="12">
    <source>
        <dbReference type="PROSITE" id="PS51094"/>
    </source>
</evidence>
<keyword evidence="5 14" id="KW-0762">Sugar transport</keyword>
<evidence type="ECO:0000256" key="7">
    <source>
        <dbReference type="ARBA" id="ARBA00022683"/>
    </source>
</evidence>
<dbReference type="EMBL" id="FOTJ01000001">
    <property type="protein sequence ID" value="SFL05869.1"/>
    <property type="molecule type" value="Genomic_DNA"/>
</dbReference>
<dbReference type="Proteomes" id="UP001217324">
    <property type="component" value="Chromosome"/>
</dbReference>
<dbReference type="PANTHER" id="PTHR30181">
    <property type="entry name" value="MANNITOL PERMEASE IIC COMPONENT"/>
    <property type="match status" value="1"/>
</dbReference>
<dbReference type="GeneID" id="75143679"/>
<dbReference type="InterPro" id="IPR050893">
    <property type="entry name" value="Sugar_PTS"/>
</dbReference>
<accession>A0A178BFP1</accession>
<gene>
    <name evidence="14" type="ORF">PWF74_03375</name>
    <name evidence="13" type="ORF">SAMN05216438_10129</name>
</gene>
<dbReference type="GO" id="GO:0009401">
    <property type="term" value="P:phosphoenolpyruvate-dependent sugar phosphotransferase system"/>
    <property type="evidence" value="ECO:0007669"/>
    <property type="project" value="UniProtKB-KW"/>
</dbReference>
<dbReference type="PATRIC" id="fig|1363.34.peg.889"/>
<dbReference type="RefSeq" id="WP_017370234.1">
    <property type="nucleotide sequence ID" value="NZ_CAXVJC010000003.1"/>
</dbReference>
<organism evidence="13 15">
    <name type="scientific">Lactococcus garvieae</name>
    <dbReference type="NCBI Taxonomy" id="1363"/>
    <lineage>
        <taxon>Bacteria</taxon>
        <taxon>Bacillati</taxon>
        <taxon>Bacillota</taxon>
        <taxon>Bacilli</taxon>
        <taxon>Lactobacillales</taxon>
        <taxon>Streptococcaceae</taxon>
        <taxon>Lactococcus</taxon>
    </lineage>
</organism>
<dbReference type="SUPFAM" id="SSF55804">
    <property type="entry name" value="Phoshotransferase/anion transport protein"/>
    <property type="match status" value="1"/>
</dbReference>
<evidence type="ECO:0000256" key="10">
    <source>
        <dbReference type="ARBA" id="ARBA00030956"/>
    </source>
</evidence>
<dbReference type="GO" id="GO:0016301">
    <property type="term" value="F:kinase activity"/>
    <property type="evidence" value="ECO:0007669"/>
    <property type="project" value="UniProtKB-KW"/>
</dbReference>
<protein>
    <recommendedName>
        <fullName evidence="2">Mannitol-specific phosphotransferase enzyme IIA component</fullName>
    </recommendedName>
    <alternativeName>
        <fullName evidence="10">EIIA</fullName>
    </alternativeName>
    <alternativeName>
        <fullName evidence="11">EIII</fullName>
    </alternativeName>
    <alternativeName>
        <fullName evidence="9">PTS system mannitol-specific EIIA component</fullName>
    </alternativeName>
</protein>
<keyword evidence="4" id="KW-0597">Phosphoprotein</keyword>
<evidence type="ECO:0000313" key="13">
    <source>
        <dbReference type="EMBL" id="SFL05869.1"/>
    </source>
</evidence>
<evidence type="ECO:0000256" key="8">
    <source>
        <dbReference type="ARBA" id="ARBA00022777"/>
    </source>
</evidence>
<dbReference type="Proteomes" id="UP000181969">
    <property type="component" value="Unassembled WGS sequence"/>
</dbReference>
<dbReference type="Gene3D" id="3.40.930.10">
    <property type="entry name" value="Mannitol-specific EII, Chain A"/>
    <property type="match status" value="1"/>
</dbReference>
<dbReference type="PANTHER" id="PTHR30181:SF2">
    <property type="entry name" value="PTS SYSTEM MANNITOL-SPECIFIC EIICBA COMPONENT"/>
    <property type="match status" value="1"/>
</dbReference>
<evidence type="ECO:0000256" key="3">
    <source>
        <dbReference type="ARBA" id="ARBA00022448"/>
    </source>
</evidence>
<keyword evidence="6" id="KW-0808">Transferase</keyword>
<dbReference type="PROSITE" id="PS51094">
    <property type="entry name" value="PTS_EIIA_TYPE_2"/>
    <property type="match status" value="1"/>
</dbReference>
<dbReference type="InterPro" id="IPR002178">
    <property type="entry name" value="PTS_EIIA_type-2_dom"/>
</dbReference>
<dbReference type="CDD" id="cd00211">
    <property type="entry name" value="PTS_IIA_fru"/>
    <property type="match status" value="1"/>
</dbReference>
<sequence length="143" mass="15826">MRIQRNLIKLNKHFETKEEAIEYCGSLLHDAGCVTAAYIPAMVQRNEELSVYMGNFIAIPHGTDEAKKEVKKTGICIVQVPRGINFGDAEERKVATVLFGIAGVGDEHLELIQKISLFCADVDNVVKIADAQTVDEIAAYFEN</sequence>
<dbReference type="AlphaFoldDB" id="A0A178BFP1"/>
<dbReference type="OrthoDB" id="1640042at2"/>